<name>A0A5M6IA99_9PROT</name>
<dbReference type="PANTHER" id="PTHR43800">
    <property type="entry name" value="PEPTIDYL-LYSINE N-ACETYLTRANSFERASE YJAB"/>
    <property type="match status" value="1"/>
</dbReference>
<protein>
    <submittedName>
        <fullName evidence="4">GNAT family N-acetyltransferase</fullName>
    </submittedName>
</protein>
<dbReference type="Pfam" id="PF00583">
    <property type="entry name" value="Acetyltransf_1"/>
    <property type="match status" value="1"/>
</dbReference>
<evidence type="ECO:0000313" key="5">
    <source>
        <dbReference type="Proteomes" id="UP000324065"/>
    </source>
</evidence>
<dbReference type="PROSITE" id="PS51186">
    <property type="entry name" value="GNAT"/>
    <property type="match status" value="1"/>
</dbReference>
<proteinExistence type="predicted"/>
<dbReference type="CDD" id="cd04301">
    <property type="entry name" value="NAT_SF"/>
    <property type="match status" value="1"/>
</dbReference>
<evidence type="ECO:0000313" key="4">
    <source>
        <dbReference type="EMBL" id="KAA5604649.1"/>
    </source>
</evidence>
<evidence type="ECO:0000256" key="1">
    <source>
        <dbReference type="ARBA" id="ARBA00022679"/>
    </source>
</evidence>
<sequence>MTFRIRPAIPADASHLPGIERRSGVLFRQWPGLEWIADDTVQSEERHRSLIADGVAFVAADDDGGLVGFLNGAEAADALHLWQIAVDPDHQRRGLGRALIGAAEQAAAARRIRALTLTTFRDVPWNEPYYRTLGFVTLDRASLCPWLTAVLEAEGRAGLPAALRCAMRKRIGDPGTV</sequence>
<dbReference type="OrthoDB" id="572496at2"/>
<evidence type="ECO:0000256" key="2">
    <source>
        <dbReference type="ARBA" id="ARBA00023315"/>
    </source>
</evidence>
<dbReference type="AlphaFoldDB" id="A0A5M6IA99"/>
<dbReference type="PANTHER" id="PTHR43800:SF1">
    <property type="entry name" value="PEPTIDYL-LYSINE N-ACETYLTRANSFERASE YJAB"/>
    <property type="match status" value="1"/>
</dbReference>
<keyword evidence="5" id="KW-1185">Reference proteome</keyword>
<dbReference type="EMBL" id="VWPJ01000015">
    <property type="protein sequence ID" value="KAA5604649.1"/>
    <property type="molecule type" value="Genomic_DNA"/>
</dbReference>
<comment type="caution">
    <text evidence="4">The sequence shown here is derived from an EMBL/GenBank/DDBJ whole genome shotgun (WGS) entry which is preliminary data.</text>
</comment>
<accession>A0A5M6IA99</accession>
<keyword evidence="1 4" id="KW-0808">Transferase</keyword>
<organism evidence="4 5">
    <name type="scientific">Roseospira marina</name>
    <dbReference type="NCBI Taxonomy" id="140057"/>
    <lineage>
        <taxon>Bacteria</taxon>
        <taxon>Pseudomonadati</taxon>
        <taxon>Pseudomonadota</taxon>
        <taxon>Alphaproteobacteria</taxon>
        <taxon>Rhodospirillales</taxon>
        <taxon>Rhodospirillaceae</taxon>
        <taxon>Roseospira</taxon>
    </lineage>
</organism>
<dbReference type="RefSeq" id="WP_150063188.1">
    <property type="nucleotide sequence ID" value="NZ_JACHII010000011.1"/>
</dbReference>
<reference evidence="4 5" key="1">
    <citation type="submission" date="2019-09" db="EMBL/GenBank/DDBJ databases">
        <title>Genome sequence of Roseospira marina, one of the more divergent members of the non-sulfur purple photosynthetic bacterial family, the Rhodospirillaceae.</title>
        <authorList>
            <person name="Meyer T."/>
            <person name="Kyndt J."/>
        </authorList>
    </citation>
    <scope>NUCLEOTIDE SEQUENCE [LARGE SCALE GENOMIC DNA]</scope>
    <source>
        <strain evidence="4 5">DSM 15113</strain>
    </source>
</reference>
<dbReference type="InterPro" id="IPR000182">
    <property type="entry name" value="GNAT_dom"/>
</dbReference>
<dbReference type="SUPFAM" id="SSF55729">
    <property type="entry name" value="Acyl-CoA N-acyltransferases (Nat)"/>
    <property type="match status" value="1"/>
</dbReference>
<feature type="domain" description="N-acetyltransferase" evidence="3">
    <location>
        <begin position="3"/>
        <end position="157"/>
    </location>
</feature>
<evidence type="ECO:0000259" key="3">
    <source>
        <dbReference type="PROSITE" id="PS51186"/>
    </source>
</evidence>
<dbReference type="Proteomes" id="UP000324065">
    <property type="component" value="Unassembled WGS sequence"/>
</dbReference>
<dbReference type="InterPro" id="IPR016181">
    <property type="entry name" value="Acyl_CoA_acyltransferase"/>
</dbReference>
<gene>
    <name evidence="4" type="ORF">F1188_14635</name>
</gene>
<dbReference type="GO" id="GO:0016747">
    <property type="term" value="F:acyltransferase activity, transferring groups other than amino-acyl groups"/>
    <property type="evidence" value="ECO:0007669"/>
    <property type="project" value="InterPro"/>
</dbReference>
<keyword evidence="2" id="KW-0012">Acyltransferase</keyword>
<dbReference type="Gene3D" id="3.40.630.30">
    <property type="match status" value="1"/>
</dbReference>